<dbReference type="EMBL" id="BAAADD010000013">
    <property type="protein sequence ID" value="GAA0587016.1"/>
    <property type="molecule type" value="Genomic_DNA"/>
</dbReference>
<name>A0ABN1FB47_9PROT</name>
<keyword evidence="2" id="KW-0285">Flavoprotein</keyword>
<proteinExistence type="predicted"/>
<evidence type="ECO:0000313" key="7">
    <source>
        <dbReference type="Proteomes" id="UP001499951"/>
    </source>
</evidence>
<dbReference type="NCBIfam" id="TIGR00275">
    <property type="entry name" value="aminoacetone oxidase family FAD-binding enzyme"/>
    <property type="match status" value="1"/>
</dbReference>
<dbReference type="InterPro" id="IPR023166">
    <property type="entry name" value="BaiN-like_dom_sf"/>
</dbReference>
<dbReference type="Gene3D" id="3.50.50.60">
    <property type="entry name" value="FAD/NAD(P)-binding domain"/>
    <property type="match status" value="1"/>
</dbReference>
<dbReference type="InterPro" id="IPR055178">
    <property type="entry name" value="RsdA/BaiN/AoA(So)-like_dom"/>
</dbReference>
<dbReference type="InterPro" id="IPR004792">
    <property type="entry name" value="BaiN-like"/>
</dbReference>
<dbReference type="Proteomes" id="UP001499951">
    <property type="component" value="Unassembled WGS sequence"/>
</dbReference>
<comment type="cofactor">
    <cofactor evidence="1">
        <name>FAD</name>
        <dbReference type="ChEBI" id="CHEBI:57692"/>
    </cofactor>
</comment>
<dbReference type="Gene3D" id="2.40.30.10">
    <property type="entry name" value="Translation factors"/>
    <property type="match status" value="1"/>
</dbReference>
<protein>
    <submittedName>
        <fullName evidence="6">TIGR03862 family flavoprotein</fullName>
    </submittedName>
</protein>
<keyword evidence="7" id="KW-1185">Reference proteome</keyword>
<reference evidence="6 7" key="1">
    <citation type="journal article" date="2019" name="Int. J. Syst. Evol. Microbiol.">
        <title>The Global Catalogue of Microorganisms (GCM) 10K type strain sequencing project: providing services to taxonomists for standard genome sequencing and annotation.</title>
        <authorList>
            <consortium name="The Broad Institute Genomics Platform"/>
            <consortium name="The Broad Institute Genome Sequencing Center for Infectious Disease"/>
            <person name="Wu L."/>
            <person name="Ma J."/>
        </authorList>
    </citation>
    <scope>NUCLEOTIDE SEQUENCE [LARGE SCALE GENOMIC DNA]</scope>
    <source>
        <strain evidence="6 7">JCM 15089</strain>
    </source>
</reference>
<dbReference type="SUPFAM" id="SSF51905">
    <property type="entry name" value="FAD/NAD(P)-binding domain"/>
    <property type="match status" value="1"/>
</dbReference>
<accession>A0ABN1FB47</accession>
<comment type="caution">
    <text evidence="6">The sequence shown here is derived from an EMBL/GenBank/DDBJ whole genome shotgun (WGS) entry which is preliminary data.</text>
</comment>
<evidence type="ECO:0000256" key="3">
    <source>
        <dbReference type="ARBA" id="ARBA00022827"/>
    </source>
</evidence>
<dbReference type="Gene3D" id="1.10.8.260">
    <property type="entry name" value="HI0933 insert domain-like"/>
    <property type="match status" value="1"/>
</dbReference>
<feature type="domain" description="RsdA/BaiN/AoA(So)-like insert" evidence="5">
    <location>
        <begin position="163"/>
        <end position="313"/>
    </location>
</feature>
<organism evidence="6 7">
    <name type="scientific">Rhizomicrobium electricum</name>
    <dbReference type="NCBI Taxonomy" id="480070"/>
    <lineage>
        <taxon>Bacteria</taxon>
        <taxon>Pseudomonadati</taxon>
        <taxon>Pseudomonadota</taxon>
        <taxon>Alphaproteobacteria</taxon>
        <taxon>Micropepsales</taxon>
        <taxon>Micropepsaceae</taxon>
        <taxon>Rhizomicrobium</taxon>
    </lineage>
</organism>
<evidence type="ECO:0000259" key="5">
    <source>
        <dbReference type="Pfam" id="PF22780"/>
    </source>
</evidence>
<dbReference type="PANTHER" id="PTHR42887">
    <property type="entry name" value="OS12G0638800 PROTEIN"/>
    <property type="match status" value="1"/>
</dbReference>
<dbReference type="PANTHER" id="PTHR42887:SF1">
    <property type="entry name" value="BLR3961 PROTEIN"/>
    <property type="match status" value="1"/>
</dbReference>
<evidence type="ECO:0000256" key="2">
    <source>
        <dbReference type="ARBA" id="ARBA00022630"/>
    </source>
</evidence>
<evidence type="ECO:0000313" key="6">
    <source>
        <dbReference type="EMBL" id="GAA0587016.1"/>
    </source>
</evidence>
<dbReference type="InterPro" id="IPR022460">
    <property type="entry name" value="Flavoprotein_PP4765"/>
</dbReference>
<sequence>MTVYDHKPSVGRKFLLAGRGGLNLTHGEPVAEFLKKYGAAEPLLARALALFSPDDMRAWCHDLGIKTFVGTSGRIYPECMKTTPVLRAWLKKLDRLGVKFMPRHRWTGWDGDALTFETPDGATTVKPDATLIALGGASWPHLGSDGHWTEIFRAQDIALAPLRPANCGFTVAWSDTFRTRHAGEPLKPVTLTFAGRSQRGEIMITDTGVEGSLIYAFGAALRDAVDANGKADIALDLRPDRTEDELLERLAAPRGRQSLSNHLRKAGGLSPLAASLLREGARDLSSDPAVLAARIKAMPLTLTATGPIARAISTAGGVRLDVLTDDLMLKARPGVFVAGEMLDWEAPTGGYLLQGCFATATLAAEGIKARLGR</sequence>
<dbReference type="Pfam" id="PF22780">
    <property type="entry name" value="HI0933_like_1st"/>
    <property type="match status" value="1"/>
</dbReference>
<dbReference type="InterPro" id="IPR036188">
    <property type="entry name" value="FAD/NAD-bd_sf"/>
</dbReference>
<feature type="domain" description="RsdA/BaiN/AoA(So)-like Rossmann fold-like" evidence="4">
    <location>
        <begin position="2"/>
        <end position="365"/>
    </location>
</feature>
<evidence type="ECO:0000256" key="1">
    <source>
        <dbReference type="ARBA" id="ARBA00001974"/>
    </source>
</evidence>
<dbReference type="InterPro" id="IPR057661">
    <property type="entry name" value="RsdA/BaiN/AoA(So)_Rossmann"/>
</dbReference>
<dbReference type="NCBIfam" id="TIGR03862">
    <property type="entry name" value="flavo_PP4765"/>
    <property type="match status" value="1"/>
</dbReference>
<gene>
    <name evidence="6" type="ORF">GCM10008942_40050</name>
</gene>
<evidence type="ECO:0000259" key="4">
    <source>
        <dbReference type="Pfam" id="PF03486"/>
    </source>
</evidence>
<dbReference type="Pfam" id="PF03486">
    <property type="entry name" value="HI0933_like"/>
    <property type="match status" value="1"/>
</dbReference>
<dbReference type="SUPFAM" id="SSF160996">
    <property type="entry name" value="HI0933 insert domain-like"/>
    <property type="match status" value="1"/>
</dbReference>
<keyword evidence="3" id="KW-0274">FAD</keyword>